<evidence type="ECO:0000256" key="4">
    <source>
        <dbReference type="ARBA" id="ARBA00022553"/>
    </source>
</evidence>
<feature type="transmembrane region" description="Helical" evidence="15">
    <location>
        <begin position="41"/>
        <end position="60"/>
    </location>
</feature>
<dbReference type="Gene3D" id="3.30.565.10">
    <property type="entry name" value="Histidine kinase-like ATPase, C-terminal domain"/>
    <property type="match status" value="1"/>
</dbReference>
<evidence type="ECO:0000313" key="19">
    <source>
        <dbReference type="Proteomes" id="UP001055125"/>
    </source>
</evidence>
<dbReference type="SUPFAM" id="SSF52172">
    <property type="entry name" value="CheY-like"/>
    <property type="match status" value="1"/>
</dbReference>
<feature type="modified residue" description="4-aspartylphosphate" evidence="13">
    <location>
        <position position="481"/>
    </location>
</feature>
<dbReference type="PROSITE" id="PS50110">
    <property type="entry name" value="RESPONSE_REGULATORY"/>
    <property type="match status" value="1"/>
</dbReference>
<dbReference type="EC" id="2.7.13.3" evidence="3"/>
<dbReference type="PANTHER" id="PTHR43065:SF46">
    <property type="entry name" value="C4-DICARBOXYLATE TRANSPORT SENSOR PROTEIN DCTB"/>
    <property type="match status" value="1"/>
</dbReference>
<evidence type="ECO:0000256" key="7">
    <source>
        <dbReference type="ARBA" id="ARBA00022741"/>
    </source>
</evidence>
<dbReference type="InterPro" id="IPR004358">
    <property type="entry name" value="Sig_transdc_His_kin-like_C"/>
</dbReference>
<evidence type="ECO:0000256" key="8">
    <source>
        <dbReference type="ARBA" id="ARBA00022777"/>
    </source>
</evidence>
<evidence type="ECO:0000256" key="11">
    <source>
        <dbReference type="ARBA" id="ARBA00023012"/>
    </source>
</evidence>
<protein>
    <recommendedName>
        <fullName evidence="3">histidine kinase</fullName>
        <ecNumber evidence="3">2.7.13.3</ecNumber>
    </recommendedName>
</protein>
<comment type="catalytic activity">
    <reaction evidence="1">
        <text>ATP + protein L-histidine = ADP + protein N-phospho-L-histidine.</text>
        <dbReference type="EC" id="2.7.13.3"/>
    </reaction>
</comment>
<dbReference type="SUPFAM" id="SSF47384">
    <property type="entry name" value="Homodimeric domain of signal transducing histidine kinase"/>
    <property type="match status" value="1"/>
</dbReference>
<dbReference type="Gene3D" id="1.10.287.130">
    <property type="match status" value="1"/>
</dbReference>
<dbReference type="CDD" id="cd16919">
    <property type="entry name" value="HATPase_CckA-like"/>
    <property type="match status" value="1"/>
</dbReference>
<evidence type="ECO:0000256" key="10">
    <source>
        <dbReference type="ARBA" id="ARBA00022989"/>
    </source>
</evidence>
<dbReference type="InterPro" id="IPR003594">
    <property type="entry name" value="HATPase_dom"/>
</dbReference>
<dbReference type="SUPFAM" id="SSF55874">
    <property type="entry name" value="ATPase domain of HSP90 chaperone/DNA topoisomerase II/histidine kinase"/>
    <property type="match status" value="1"/>
</dbReference>
<keyword evidence="11" id="KW-0902">Two-component regulatory system</keyword>
<evidence type="ECO:0000259" key="17">
    <source>
        <dbReference type="PROSITE" id="PS50110"/>
    </source>
</evidence>
<keyword evidence="14" id="KW-0175">Coiled coil</keyword>
<keyword evidence="5" id="KW-0808">Transferase</keyword>
<dbReference type="SMART" id="SM00387">
    <property type="entry name" value="HATPase_c"/>
    <property type="match status" value="1"/>
</dbReference>
<dbReference type="Pfam" id="PF00072">
    <property type="entry name" value="Response_reg"/>
    <property type="match status" value="1"/>
</dbReference>
<dbReference type="SMART" id="SM00388">
    <property type="entry name" value="HisKA"/>
    <property type="match status" value="1"/>
</dbReference>
<dbReference type="Gene3D" id="1.20.120.620">
    <property type="entry name" value="Backbone structure of the membrane domain of e. Coli histidine kinase receptor kdpd"/>
    <property type="match status" value="1"/>
</dbReference>
<dbReference type="Gene3D" id="3.40.50.2300">
    <property type="match status" value="1"/>
</dbReference>
<evidence type="ECO:0000256" key="14">
    <source>
        <dbReference type="SAM" id="Coils"/>
    </source>
</evidence>
<evidence type="ECO:0000256" key="6">
    <source>
        <dbReference type="ARBA" id="ARBA00022692"/>
    </source>
</evidence>
<dbReference type="InterPro" id="IPR003661">
    <property type="entry name" value="HisK_dim/P_dom"/>
</dbReference>
<sequence length="547" mass="58409">MMDMLAATRAVRARRWLGYLVALLAPCLALAIRLGLGEGLVGYPFLTFFPAVLLTALIGNRGAGATAALLSALLAGYFLVEPLGYALPTTPSDWIGFGFFLTVCGTIILLVGWLNQALDQLGATSRALAQLNAELEQRVECRTRELAEANLKLEAESEARLAAETQARQAQKMEAVGQLTGGIAHDFNNMLAIIIGSLDVARRRLADGRGSIGTYLDLAMEGAQRGAALTQRLLAFSRQTPLTSEITDVNGLIRGMEDLLRRSLGEMVALECVLSGGLWRTRVDQGQLENAILNLVVNARDAMPSGGRLTIETMNAHLDDAYARAHAEVGPGQYVVVAVSDTGEGMPPEVVARAFDPFFTTKPTGKGTGLGLSQVYGFVKQSGGHVKIYSEAGRGTSVKLYLRREMMADVAVSPSPRSEASPIPLGSAGEIILVVEDEDSVRLATVASLRELGYTVRHACSGPEALVLLDAQPGIGLLLTDVVMPSMTGRMLAEAARAKYPDLRVLYATGYTPNAIVHNGVVDPGIELLTKPFTLDQLARKVRKVLA</sequence>
<evidence type="ECO:0000256" key="12">
    <source>
        <dbReference type="ARBA" id="ARBA00023136"/>
    </source>
</evidence>
<keyword evidence="9" id="KW-0067">ATP-binding</keyword>
<evidence type="ECO:0000256" key="9">
    <source>
        <dbReference type="ARBA" id="ARBA00022840"/>
    </source>
</evidence>
<dbReference type="PROSITE" id="PS50109">
    <property type="entry name" value="HIS_KIN"/>
    <property type="match status" value="1"/>
</dbReference>
<comment type="caution">
    <text evidence="18">The sequence shown here is derived from an EMBL/GenBank/DDBJ whole genome shotgun (WGS) entry which is preliminary data.</text>
</comment>
<dbReference type="InterPro" id="IPR005467">
    <property type="entry name" value="His_kinase_dom"/>
</dbReference>
<feature type="transmembrane region" description="Helical" evidence="15">
    <location>
        <begin position="94"/>
        <end position="114"/>
    </location>
</feature>
<evidence type="ECO:0000256" key="15">
    <source>
        <dbReference type="SAM" id="Phobius"/>
    </source>
</evidence>
<proteinExistence type="predicted"/>
<comment type="subcellular location">
    <subcellularLocation>
        <location evidence="2">Membrane</location>
        <topology evidence="2">Multi-pass membrane protein</topology>
    </subcellularLocation>
</comment>
<evidence type="ECO:0000256" key="3">
    <source>
        <dbReference type="ARBA" id="ARBA00012438"/>
    </source>
</evidence>
<evidence type="ECO:0000313" key="18">
    <source>
        <dbReference type="EMBL" id="GJD93628.1"/>
    </source>
</evidence>
<reference evidence="18" key="2">
    <citation type="submission" date="2021-08" db="EMBL/GenBank/DDBJ databases">
        <authorList>
            <person name="Tani A."/>
            <person name="Ola A."/>
            <person name="Ogura Y."/>
            <person name="Katsura K."/>
            <person name="Hayashi T."/>
        </authorList>
    </citation>
    <scope>NUCLEOTIDE SEQUENCE</scope>
    <source>
        <strain evidence="18">DSM 19015</strain>
    </source>
</reference>
<feature type="domain" description="Histidine kinase" evidence="16">
    <location>
        <begin position="182"/>
        <end position="406"/>
    </location>
</feature>
<dbReference type="InterPro" id="IPR036890">
    <property type="entry name" value="HATPase_C_sf"/>
</dbReference>
<evidence type="ECO:0000256" key="13">
    <source>
        <dbReference type="PROSITE-ProRule" id="PRU00169"/>
    </source>
</evidence>
<dbReference type="InterPro" id="IPR011006">
    <property type="entry name" value="CheY-like_superfamily"/>
</dbReference>
<evidence type="ECO:0000256" key="2">
    <source>
        <dbReference type="ARBA" id="ARBA00004141"/>
    </source>
</evidence>
<dbReference type="Proteomes" id="UP001055125">
    <property type="component" value="Unassembled WGS sequence"/>
</dbReference>
<keyword evidence="10 15" id="KW-1133">Transmembrane helix</keyword>
<dbReference type="CDD" id="cd00082">
    <property type="entry name" value="HisKA"/>
    <property type="match status" value="1"/>
</dbReference>
<keyword evidence="19" id="KW-1185">Reference proteome</keyword>
<dbReference type="PRINTS" id="PR00344">
    <property type="entry name" value="BCTRLSENSOR"/>
</dbReference>
<name>A0ABQ4RTX9_9HYPH</name>
<dbReference type="SMART" id="SM00448">
    <property type="entry name" value="REC"/>
    <property type="match status" value="1"/>
</dbReference>
<gene>
    <name evidence="18" type="primary">rcsC_8</name>
    <name evidence="18" type="ORF">OCOJLMKI_0824</name>
</gene>
<dbReference type="Pfam" id="PF13493">
    <property type="entry name" value="DUF4118"/>
    <property type="match status" value="1"/>
</dbReference>
<keyword evidence="6 15" id="KW-0812">Transmembrane</keyword>
<dbReference type="Pfam" id="PF02518">
    <property type="entry name" value="HATPase_c"/>
    <property type="match status" value="1"/>
</dbReference>
<feature type="transmembrane region" description="Helical" evidence="15">
    <location>
        <begin position="67"/>
        <end position="88"/>
    </location>
</feature>
<dbReference type="PANTHER" id="PTHR43065">
    <property type="entry name" value="SENSOR HISTIDINE KINASE"/>
    <property type="match status" value="1"/>
</dbReference>
<keyword evidence="4 13" id="KW-0597">Phosphoprotein</keyword>
<dbReference type="InterPro" id="IPR025201">
    <property type="entry name" value="KdpD_TM"/>
</dbReference>
<evidence type="ECO:0000256" key="5">
    <source>
        <dbReference type="ARBA" id="ARBA00022679"/>
    </source>
</evidence>
<dbReference type="InterPro" id="IPR038318">
    <property type="entry name" value="KdpD_sf"/>
</dbReference>
<dbReference type="EMBL" id="BPQP01000012">
    <property type="protein sequence ID" value="GJD93628.1"/>
    <property type="molecule type" value="Genomic_DNA"/>
</dbReference>
<organism evidence="18 19">
    <name type="scientific">Methylobacterium iners</name>
    <dbReference type="NCBI Taxonomy" id="418707"/>
    <lineage>
        <taxon>Bacteria</taxon>
        <taxon>Pseudomonadati</taxon>
        <taxon>Pseudomonadota</taxon>
        <taxon>Alphaproteobacteria</taxon>
        <taxon>Hyphomicrobiales</taxon>
        <taxon>Methylobacteriaceae</taxon>
        <taxon>Methylobacterium</taxon>
    </lineage>
</organism>
<keyword evidence="8 18" id="KW-0418">Kinase</keyword>
<dbReference type="InterPro" id="IPR036097">
    <property type="entry name" value="HisK_dim/P_sf"/>
</dbReference>
<dbReference type="GO" id="GO:0016301">
    <property type="term" value="F:kinase activity"/>
    <property type="evidence" value="ECO:0007669"/>
    <property type="project" value="UniProtKB-KW"/>
</dbReference>
<dbReference type="InterPro" id="IPR001789">
    <property type="entry name" value="Sig_transdc_resp-reg_receiver"/>
</dbReference>
<evidence type="ECO:0000256" key="1">
    <source>
        <dbReference type="ARBA" id="ARBA00000085"/>
    </source>
</evidence>
<reference evidence="18" key="1">
    <citation type="journal article" date="2021" name="Front. Microbiol.">
        <title>Comprehensive Comparative Genomics and Phenotyping of Methylobacterium Species.</title>
        <authorList>
            <person name="Alessa O."/>
            <person name="Ogura Y."/>
            <person name="Fujitani Y."/>
            <person name="Takami H."/>
            <person name="Hayashi T."/>
            <person name="Sahin N."/>
            <person name="Tani A."/>
        </authorList>
    </citation>
    <scope>NUCLEOTIDE SEQUENCE</scope>
    <source>
        <strain evidence="18">DSM 19015</strain>
    </source>
</reference>
<keyword evidence="7" id="KW-0547">Nucleotide-binding</keyword>
<feature type="coiled-coil region" evidence="14">
    <location>
        <begin position="114"/>
        <end position="166"/>
    </location>
</feature>
<accession>A0ABQ4RTX9</accession>
<keyword evidence="12 15" id="KW-0472">Membrane</keyword>
<evidence type="ECO:0000259" key="16">
    <source>
        <dbReference type="PROSITE" id="PS50109"/>
    </source>
</evidence>
<feature type="domain" description="Response regulatory" evidence="17">
    <location>
        <begin position="431"/>
        <end position="546"/>
    </location>
</feature>